<comment type="caution">
    <text evidence="4">The sequence shown here is derived from an EMBL/GenBank/DDBJ whole genome shotgun (WGS) entry which is preliminary data.</text>
</comment>
<dbReference type="Pfam" id="PF13649">
    <property type="entry name" value="Methyltransf_25"/>
    <property type="match status" value="1"/>
</dbReference>
<sequence length="229" mass="25544">MSRKVEPSATRERSFAGPDRWDPDDHERALLRRFADQWAQLRVLDLGIGTGRTWFAFGWRAGRYVGVELVHELARRAVERTAGRATVLVADAARLPLAAGIFDLVCFPFNGLDYADPPTRTRILGEAARVLRPGGSLYFTTHSLEWLLDRSGPDRRGELSTIERQRLADLRPGGSTGIVVLHDDAGNGTCYVTHDWEMDELRSLGFVVTDVHDDNSSSRAYLVERPGSP</sequence>
<dbReference type="GO" id="GO:0008168">
    <property type="term" value="F:methyltransferase activity"/>
    <property type="evidence" value="ECO:0007669"/>
    <property type="project" value="UniProtKB-KW"/>
</dbReference>
<dbReference type="InterPro" id="IPR050508">
    <property type="entry name" value="Methyltransf_Superfamily"/>
</dbReference>
<dbReference type="PANTHER" id="PTHR42912:SF80">
    <property type="entry name" value="METHYLTRANSFERASE DOMAIN-CONTAINING PROTEIN"/>
    <property type="match status" value="1"/>
</dbReference>
<dbReference type="InterPro" id="IPR029063">
    <property type="entry name" value="SAM-dependent_MTases_sf"/>
</dbReference>
<dbReference type="CDD" id="cd02440">
    <property type="entry name" value="AdoMet_MTases"/>
    <property type="match status" value="1"/>
</dbReference>
<proteinExistence type="predicted"/>
<dbReference type="RefSeq" id="WP_051507998.1">
    <property type="nucleotide sequence ID" value="NZ_LQOX01000147.1"/>
</dbReference>
<feature type="region of interest" description="Disordered" evidence="2">
    <location>
        <begin position="1"/>
        <end position="21"/>
    </location>
</feature>
<feature type="domain" description="Methyltransferase" evidence="3">
    <location>
        <begin position="43"/>
        <end position="135"/>
    </location>
</feature>
<evidence type="ECO:0000259" key="3">
    <source>
        <dbReference type="Pfam" id="PF13649"/>
    </source>
</evidence>
<protein>
    <recommendedName>
        <fullName evidence="3">Methyltransferase domain-containing protein</fullName>
    </recommendedName>
</protein>
<name>A0A1X1UU73_MYCGS</name>
<reference evidence="4 5" key="1">
    <citation type="submission" date="2016-01" db="EMBL/GenBank/DDBJ databases">
        <title>The new phylogeny of the genus Mycobacterium.</title>
        <authorList>
            <person name="Tarcisio F."/>
            <person name="Conor M."/>
            <person name="Antonella G."/>
            <person name="Elisabetta G."/>
            <person name="Giulia F.S."/>
            <person name="Sara T."/>
            <person name="Anna F."/>
            <person name="Clotilde B."/>
            <person name="Roberto B."/>
            <person name="Veronica D.S."/>
            <person name="Fabio R."/>
            <person name="Monica P."/>
            <person name="Olivier J."/>
            <person name="Enrico T."/>
            <person name="Nicola S."/>
        </authorList>
    </citation>
    <scope>NUCLEOTIDE SEQUENCE [LARGE SCALE GENOMIC DNA]</scope>
    <source>
        <strain evidence="4 5">DSM 43505</strain>
    </source>
</reference>
<dbReference type="SUPFAM" id="SSF53335">
    <property type="entry name" value="S-adenosyl-L-methionine-dependent methyltransferases"/>
    <property type="match status" value="1"/>
</dbReference>
<dbReference type="EMBL" id="LQOX01000147">
    <property type="protein sequence ID" value="ORV60383.1"/>
    <property type="molecule type" value="Genomic_DNA"/>
</dbReference>
<keyword evidence="1" id="KW-0489">Methyltransferase</keyword>
<dbReference type="Gene3D" id="3.40.50.150">
    <property type="entry name" value="Vaccinia Virus protein VP39"/>
    <property type="match status" value="1"/>
</dbReference>
<evidence type="ECO:0000313" key="5">
    <source>
        <dbReference type="Proteomes" id="UP000193738"/>
    </source>
</evidence>
<dbReference type="InterPro" id="IPR041698">
    <property type="entry name" value="Methyltransf_25"/>
</dbReference>
<evidence type="ECO:0000256" key="2">
    <source>
        <dbReference type="SAM" id="MobiDB-lite"/>
    </source>
</evidence>
<keyword evidence="1" id="KW-0808">Transferase</keyword>
<dbReference type="GO" id="GO:0032259">
    <property type="term" value="P:methylation"/>
    <property type="evidence" value="ECO:0007669"/>
    <property type="project" value="UniProtKB-KW"/>
</dbReference>
<evidence type="ECO:0000256" key="1">
    <source>
        <dbReference type="ARBA" id="ARBA00022603"/>
    </source>
</evidence>
<accession>A0A1X1UU73</accession>
<organism evidence="4 5">
    <name type="scientific">Mycobacterium gastri</name>
    <dbReference type="NCBI Taxonomy" id="1777"/>
    <lineage>
        <taxon>Bacteria</taxon>
        <taxon>Bacillati</taxon>
        <taxon>Actinomycetota</taxon>
        <taxon>Actinomycetes</taxon>
        <taxon>Mycobacteriales</taxon>
        <taxon>Mycobacteriaceae</taxon>
        <taxon>Mycobacterium</taxon>
    </lineage>
</organism>
<dbReference type="PANTHER" id="PTHR42912">
    <property type="entry name" value="METHYLTRANSFERASE"/>
    <property type="match status" value="1"/>
</dbReference>
<gene>
    <name evidence="4" type="ORF">AWC07_18420</name>
</gene>
<evidence type="ECO:0000313" key="4">
    <source>
        <dbReference type="EMBL" id="ORV60383.1"/>
    </source>
</evidence>
<keyword evidence="5" id="KW-1185">Reference proteome</keyword>
<dbReference type="STRING" id="1777.AWC07_18420"/>
<dbReference type="AlphaFoldDB" id="A0A1X1UU73"/>
<dbReference type="Proteomes" id="UP000193738">
    <property type="component" value="Unassembled WGS sequence"/>
</dbReference>